<dbReference type="EMBL" id="JACJSI010000050">
    <property type="protein sequence ID" value="MBD2532162.1"/>
    <property type="molecule type" value="Genomic_DNA"/>
</dbReference>
<comment type="caution">
    <text evidence="1">The sequence shown here is derived from an EMBL/GenBank/DDBJ whole genome shotgun (WGS) entry which is preliminary data.</text>
</comment>
<reference evidence="1 2" key="1">
    <citation type="journal article" date="2020" name="ISME J.">
        <title>Comparative genomics reveals insights into cyanobacterial evolution and habitat adaptation.</title>
        <authorList>
            <person name="Chen M.Y."/>
            <person name="Teng W.K."/>
            <person name="Zhao L."/>
            <person name="Hu C.X."/>
            <person name="Zhou Y.K."/>
            <person name="Han B.P."/>
            <person name="Song L.R."/>
            <person name="Shu W.S."/>
        </authorList>
    </citation>
    <scope>NUCLEOTIDE SEQUENCE [LARGE SCALE GENOMIC DNA]</scope>
    <source>
        <strain evidence="1 2">FACHB-838</strain>
    </source>
</reference>
<organism evidence="1 2">
    <name type="scientific">Nostoc flagelliforme FACHB-838</name>
    <dbReference type="NCBI Taxonomy" id="2692904"/>
    <lineage>
        <taxon>Bacteria</taxon>
        <taxon>Bacillati</taxon>
        <taxon>Cyanobacteriota</taxon>
        <taxon>Cyanophyceae</taxon>
        <taxon>Nostocales</taxon>
        <taxon>Nostocaceae</taxon>
        <taxon>Nostoc</taxon>
    </lineage>
</organism>
<proteinExistence type="predicted"/>
<protein>
    <submittedName>
        <fullName evidence="1">Uncharacterized protein</fullName>
    </submittedName>
</protein>
<evidence type="ECO:0000313" key="1">
    <source>
        <dbReference type="EMBL" id="MBD2532162.1"/>
    </source>
</evidence>
<gene>
    <name evidence="1" type="ORF">H6G97_22290</name>
</gene>
<dbReference type="RefSeq" id="WP_190942818.1">
    <property type="nucleotide sequence ID" value="NZ_JACJSI010000050.1"/>
</dbReference>
<dbReference type="Proteomes" id="UP000623440">
    <property type="component" value="Unassembled WGS sequence"/>
</dbReference>
<sequence>MENRYLKTNFHQKTQNYHRKQEPNHQFFSERITKHNVGYSYEVGQTPAGD</sequence>
<evidence type="ECO:0000313" key="2">
    <source>
        <dbReference type="Proteomes" id="UP000623440"/>
    </source>
</evidence>
<name>A0ABR8DRT1_9NOSO</name>
<keyword evidence="2" id="KW-1185">Reference proteome</keyword>
<accession>A0ABR8DRT1</accession>